<evidence type="ECO:0000256" key="1">
    <source>
        <dbReference type="SAM" id="Phobius"/>
    </source>
</evidence>
<dbReference type="Proteomes" id="UP000487268">
    <property type="component" value="Unassembled WGS sequence"/>
</dbReference>
<sequence length="227" mass="24240">MSWSGQAGSLTAASPAVRQEERRRRWPKRPWVWGWGWAASWTLVHEPKAGGSWHYFDLGGRLLFGNGPGTGLHLYAAHPELQFGPLSLLAAAPLSALGLVPGRFAAVALLGLSGPLMLAAVWALVPPAVRSPARLLWAGAFFLPVWAEVATQTAHLDDVLALGFTLGALHALRRRWPVPAGLLSPLPAMPSPGRSPSRRCCSFCPGACGGARVPRAPPGWCWSGRRS</sequence>
<protein>
    <recommendedName>
        <fullName evidence="4">Glycosyltransferase RgtA/B/C/D-like domain-containing protein</fullName>
    </recommendedName>
</protein>
<organism evidence="2 3">
    <name type="scientific">Actinomadura macrotermitis</name>
    <dbReference type="NCBI Taxonomy" id="2585200"/>
    <lineage>
        <taxon>Bacteria</taxon>
        <taxon>Bacillati</taxon>
        <taxon>Actinomycetota</taxon>
        <taxon>Actinomycetes</taxon>
        <taxon>Streptosporangiales</taxon>
        <taxon>Thermomonosporaceae</taxon>
        <taxon>Actinomadura</taxon>
    </lineage>
</organism>
<gene>
    <name evidence="2" type="ORF">ACRB68_52600</name>
</gene>
<evidence type="ECO:0000313" key="2">
    <source>
        <dbReference type="EMBL" id="MQY07161.1"/>
    </source>
</evidence>
<feature type="transmembrane region" description="Helical" evidence="1">
    <location>
        <begin position="104"/>
        <end position="125"/>
    </location>
</feature>
<evidence type="ECO:0000313" key="3">
    <source>
        <dbReference type="Proteomes" id="UP000487268"/>
    </source>
</evidence>
<proteinExistence type="predicted"/>
<reference evidence="2 3" key="1">
    <citation type="submission" date="2019-10" db="EMBL/GenBank/DDBJ databases">
        <title>Actinomadura rubteroloni sp. nov. and Actinomadura macrotermitis sp. nov., isolated from the gut of fungus growing-termite Macrotermes natalensis.</title>
        <authorList>
            <person name="Benndorf R."/>
            <person name="Martin K."/>
            <person name="Kuefner M."/>
            <person name="De Beer W."/>
            <person name="Kaster A.-K."/>
            <person name="Vollmers J."/>
            <person name="Poulsen M."/>
            <person name="Beemelmanns C."/>
        </authorList>
    </citation>
    <scope>NUCLEOTIDE SEQUENCE [LARGE SCALE GENOMIC DNA]</scope>
    <source>
        <strain evidence="2 3">RB68</strain>
    </source>
</reference>
<accession>A0A7K0C124</accession>
<keyword evidence="3" id="KW-1185">Reference proteome</keyword>
<evidence type="ECO:0008006" key="4">
    <source>
        <dbReference type="Google" id="ProtNLM"/>
    </source>
</evidence>
<keyword evidence="1" id="KW-0812">Transmembrane</keyword>
<dbReference type="AlphaFoldDB" id="A0A7K0C124"/>
<comment type="caution">
    <text evidence="2">The sequence shown here is derived from an EMBL/GenBank/DDBJ whole genome shotgun (WGS) entry which is preliminary data.</text>
</comment>
<name>A0A7K0C124_9ACTN</name>
<keyword evidence="1" id="KW-0472">Membrane</keyword>
<dbReference type="EMBL" id="WEGH01000003">
    <property type="protein sequence ID" value="MQY07161.1"/>
    <property type="molecule type" value="Genomic_DNA"/>
</dbReference>
<keyword evidence="1" id="KW-1133">Transmembrane helix</keyword>